<name>A0ABP9AGC4_9ACTN</name>
<dbReference type="InterPro" id="IPR027417">
    <property type="entry name" value="P-loop_NTPase"/>
</dbReference>
<comment type="caution">
    <text evidence="1">The sequence shown here is derived from an EMBL/GenBank/DDBJ whole genome shotgun (WGS) entry which is preliminary data.</text>
</comment>
<accession>A0ABP9AGC4</accession>
<keyword evidence="2" id="KW-1185">Reference proteome</keyword>
<dbReference type="EMBL" id="BAABJV010000007">
    <property type="protein sequence ID" value="GAA4781007.1"/>
    <property type="molecule type" value="Genomic_DNA"/>
</dbReference>
<evidence type="ECO:0008006" key="3">
    <source>
        <dbReference type="Google" id="ProtNLM"/>
    </source>
</evidence>
<dbReference type="Gene3D" id="3.40.50.300">
    <property type="entry name" value="P-loop containing nucleotide triphosphate hydrolases"/>
    <property type="match status" value="1"/>
</dbReference>
<evidence type="ECO:0000313" key="1">
    <source>
        <dbReference type="EMBL" id="GAA4781007.1"/>
    </source>
</evidence>
<proteinExistence type="predicted"/>
<evidence type="ECO:0000313" key="2">
    <source>
        <dbReference type="Proteomes" id="UP001501147"/>
    </source>
</evidence>
<dbReference type="Proteomes" id="UP001501147">
    <property type="component" value="Unassembled WGS sequence"/>
</dbReference>
<gene>
    <name evidence="1" type="ORF">GCM10023329_33120</name>
</gene>
<sequence>MGECGTGTLGEDPVPFGTPPRKWTNVYYPFFTLREQAQGDGPRGPARGRVMTVQRSGAYAAATGVPARPGAPAGGTVGAPAPVLRDLRDRPGRSPRRLTFAAGDLVVVSGLPGSGKTTLIQRSAGGLGVDSQDTRDRFDSSTPRWLPYAVYRPLVRIAHYAGLRRALRAGGSLVVHDCGTQAWVRRWLAREAARRGRALHLVLLDVSAEVAREGQRERGRGVSSYAFARHRRAVGRLVRRAEEGRLPAGCASAVLLDRPAAGALRSVAFSG</sequence>
<organism evidence="1 2">
    <name type="scientific">Streptomyces sanyensis</name>
    <dbReference type="NCBI Taxonomy" id="568869"/>
    <lineage>
        <taxon>Bacteria</taxon>
        <taxon>Bacillati</taxon>
        <taxon>Actinomycetota</taxon>
        <taxon>Actinomycetes</taxon>
        <taxon>Kitasatosporales</taxon>
        <taxon>Streptomycetaceae</taxon>
        <taxon>Streptomyces</taxon>
    </lineage>
</organism>
<reference evidence="2" key="1">
    <citation type="journal article" date="2019" name="Int. J. Syst. Evol. Microbiol.">
        <title>The Global Catalogue of Microorganisms (GCM) 10K type strain sequencing project: providing services to taxonomists for standard genome sequencing and annotation.</title>
        <authorList>
            <consortium name="The Broad Institute Genomics Platform"/>
            <consortium name="The Broad Institute Genome Sequencing Center for Infectious Disease"/>
            <person name="Wu L."/>
            <person name="Ma J."/>
        </authorList>
    </citation>
    <scope>NUCLEOTIDE SEQUENCE [LARGE SCALE GENOMIC DNA]</scope>
    <source>
        <strain evidence="2">JCM 18324</strain>
    </source>
</reference>
<dbReference type="SUPFAM" id="SSF52540">
    <property type="entry name" value="P-loop containing nucleoside triphosphate hydrolases"/>
    <property type="match status" value="1"/>
</dbReference>
<protein>
    <recommendedName>
        <fullName evidence="3">ATP/GTP-binding protein</fullName>
    </recommendedName>
</protein>
<dbReference type="Pfam" id="PF13671">
    <property type="entry name" value="AAA_33"/>
    <property type="match status" value="1"/>
</dbReference>